<evidence type="ECO:0000256" key="1">
    <source>
        <dbReference type="SAM" id="MobiDB-lite"/>
    </source>
</evidence>
<protein>
    <submittedName>
        <fullName evidence="2">Uncharacterized protein</fullName>
    </submittedName>
</protein>
<reference evidence="2 3" key="1">
    <citation type="submission" date="2015-05" db="EMBL/GenBank/DDBJ databases">
        <authorList>
            <person name="Tang B."/>
            <person name="Yu Y."/>
        </authorList>
    </citation>
    <scope>NUCLEOTIDE SEQUENCE [LARGE SCALE GENOMIC DNA]</scope>
    <source>
        <strain evidence="2 3">DSM 7029</strain>
    </source>
</reference>
<organism evidence="2 3">
    <name type="scientific">Caldimonas brevitalea</name>
    <dbReference type="NCBI Taxonomy" id="413882"/>
    <lineage>
        <taxon>Bacteria</taxon>
        <taxon>Pseudomonadati</taxon>
        <taxon>Pseudomonadota</taxon>
        <taxon>Betaproteobacteria</taxon>
        <taxon>Burkholderiales</taxon>
        <taxon>Sphaerotilaceae</taxon>
        <taxon>Caldimonas</taxon>
    </lineage>
</organism>
<sequence length="69" mass="6409">MSQDGGGGTLALAPERSAGGRAANPGGDKGVATLLEEPIPAAGGGGGVEAGVPAAMAGRGRRGGIIVRS</sequence>
<feature type="region of interest" description="Disordered" evidence="1">
    <location>
        <begin position="1"/>
        <end position="32"/>
    </location>
</feature>
<evidence type="ECO:0000313" key="3">
    <source>
        <dbReference type="Proteomes" id="UP000035352"/>
    </source>
</evidence>
<name>A0A0G3BNP1_9BURK</name>
<proteinExistence type="predicted"/>
<dbReference type="Proteomes" id="UP000035352">
    <property type="component" value="Chromosome"/>
</dbReference>
<dbReference type="KEGG" id="pbh:AAW51_2917"/>
<gene>
    <name evidence="2" type="ORF">AAW51_2917</name>
</gene>
<dbReference type="AlphaFoldDB" id="A0A0G3BNP1"/>
<accession>A0A0G3BNP1</accession>
<keyword evidence="3" id="KW-1185">Reference proteome</keyword>
<evidence type="ECO:0000313" key="2">
    <source>
        <dbReference type="EMBL" id="AKJ29608.1"/>
    </source>
</evidence>
<dbReference type="EMBL" id="CP011371">
    <property type="protein sequence ID" value="AKJ29608.1"/>
    <property type="molecule type" value="Genomic_DNA"/>
</dbReference>